<sequence>GVVTGGATHIRAEWNFRAVLIALVAAWFLQSIVSTCLFYSGTVKLQIAMLIATAVDAMVLIRLVIARIRRERGRGWIFYAILPFLIIPVIELSVHLWSPH</sequence>
<name>X0SFJ4_9ZZZZ</name>
<keyword evidence="1" id="KW-1133">Transmembrane helix</keyword>
<gene>
    <name evidence="2" type="ORF">S01H1_11494</name>
</gene>
<accession>X0SFJ4</accession>
<evidence type="ECO:0000313" key="2">
    <source>
        <dbReference type="EMBL" id="GAF79813.1"/>
    </source>
</evidence>
<feature type="transmembrane region" description="Helical" evidence="1">
    <location>
        <begin position="77"/>
        <end position="97"/>
    </location>
</feature>
<keyword evidence="1" id="KW-0812">Transmembrane</keyword>
<protein>
    <submittedName>
        <fullName evidence="2">Uncharacterized protein</fullName>
    </submittedName>
</protein>
<feature type="transmembrane region" description="Helical" evidence="1">
    <location>
        <begin position="18"/>
        <end position="41"/>
    </location>
</feature>
<dbReference type="AlphaFoldDB" id="X0SFJ4"/>
<feature type="transmembrane region" description="Helical" evidence="1">
    <location>
        <begin position="47"/>
        <end position="65"/>
    </location>
</feature>
<keyword evidence="1" id="KW-0472">Membrane</keyword>
<comment type="caution">
    <text evidence="2">The sequence shown here is derived from an EMBL/GenBank/DDBJ whole genome shotgun (WGS) entry which is preliminary data.</text>
</comment>
<organism evidence="2">
    <name type="scientific">marine sediment metagenome</name>
    <dbReference type="NCBI Taxonomy" id="412755"/>
    <lineage>
        <taxon>unclassified sequences</taxon>
        <taxon>metagenomes</taxon>
        <taxon>ecological metagenomes</taxon>
    </lineage>
</organism>
<evidence type="ECO:0000256" key="1">
    <source>
        <dbReference type="SAM" id="Phobius"/>
    </source>
</evidence>
<reference evidence="2" key="1">
    <citation type="journal article" date="2014" name="Front. Microbiol.">
        <title>High frequency of phylogenetically diverse reductive dehalogenase-homologous genes in deep subseafloor sedimentary metagenomes.</title>
        <authorList>
            <person name="Kawai M."/>
            <person name="Futagami T."/>
            <person name="Toyoda A."/>
            <person name="Takaki Y."/>
            <person name="Nishi S."/>
            <person name="Hori S."/>
            <person name="Arai W."/>
            <person name="Tsubouchi T."/>
            <person name="Morono Y."/>
            <person name="Uchiyama I."/>
            <person name="Ito T."/>
            <person name="Fujiyama A."/>
            <person name="Inagaki F."/>
            <person name="Takami H."/>
        </authorList>
    </citation>
    <scope>NUCLEOTIDE SEQUENCE</scope>
    <source>
        <strain evidence="2">Expedition CK06-06</strain>
    </source>
</reference>
<feature type="non-terminal residue" evidence="2">
    <location>
        <position position="1"/>
    </location>
</feature>
<proteinExistence type="predicted"/>
<dbReference type="EMBL" id="BARS01005863">
    <property type="protein sequence ID" value="GAF79813.1"/>
    <property type="molecule type" value="Genomic_DNA"/>
</dbReference>